<dbReference type="Pfam" id="PF13531">
    <property type="entry name" value="SBP_bac_11"/>
    <property type="match status" value="1"/>
</dbReference>
<reference evidence="2 3" key="1">
    <citation type="submission" date="2017-04" db="EMBL/GenBank/DDBJ databases">
        <title>Novel microbial lineages endemic to geothermal iron-oxide mats fill important gaps in the evolutionary history of Archaea.</title>
        <authorList>
            <person name="Jay Z.J."/>
            <person name="Beam J.P."/>
            <person name="Dlakic M."/>
            <person name="Rusch D.B."/>
            <person name="Kozubal M.A."/>
            <person name="Inskeep W.P."/>
        </authorList>
    </citation>
    <scope>NUCLEOTIDE SEQUENCE [LARGE SCALE GENOMIC DNA]</scope>
    <source>
        <strain evidence="2">OSP_D</strain>
    </source>
</reference>
<dbReference type="PANTHER" id="PTHR30632">
    <property type="entry name" value="MOLYBDATE-BINDING PERIPLASMIC PROTEIN"/>
    <property type="match status" value="1"/>
</dbReference>
<dbReference type="Proteomes" id="UP000240880">
    <property type="component" value="Unassembled WGS sequence"/>
</dbReference>
<accession>A0A2R6A8Z9</accession>
<evidence type="ECO:0000313" key="3">
    <source>
        <dbReference type="Proteomes" id="UP000240880"/>
    </source>
</evidence>
<protein>
    <recommendedName>
        <fullName evidence="4">Molybdate ABC transporter substrate-binding protein</fullName>
    </recommendedName>
</protein>
<evidence type="ECO:0008006" key="4">
    <source>
        <dbReference type="Google" id="ProtNLM"/>
    </source>
</evidence>
<dbReference type="GO" id="GO:0015689">
    <property type="term" value="P:molybdate ion transport"/>
    <property type="evidence" value="ECO:0007669"/>
    <property type="project" value="TreeGrafter"/>
</dbReference>
<sequence length="335" mass="36602">MKARYIIALFILLILAIGVVYVTTRKTQPLIVYSADAYTKEVSELLSLFHNQTGVPVAPVHGGGSLALAREISQGVPVSVFVSVALIAYSQSYLGSRYSGWAIAFVADQMVLAYSNSTNPVVSTVVKDFKTAESTNSSKYYYYAFNNLTSGKLKIGISNPNDDPAGFRGWLVLEMAGFLYANDTQYFVKRTLENRANVTASNAAQLVSPLLYGDIQFLFIYRSAAIAKHLNYIELPRHINLGDPSLSSFYSQFTYNLSTGVVHGSPVYLFLSVPSNAVDSAQAYNFVKFVIEHSSILQSYGLTPLKPAILFNDTHIPQQLASLLSTGEVIRGGAI</sequence>
<gene>
    <name evidence="2" type="ORF">B9Q01_06930</name>
</gene>
<evidence type="ECO:0000313" key="2">
    <source>
        <dbReference type="EMBL" id="PSN82798.1"/>
    </source>
</evidence>
<name>A0A2R6A8Z9_9ARCH</name>
<proteinExistence type="inferred from homology"/>
<dbReference type="InterPro" id="IPR050682">
    <property type="entry name" value="ModA/WtpA"/>
</dbReference>
<dbReference type="CDD" id="cd13540">
    <property type="entry name" value="PBP2_ModA_WtpA"/>
    <property type="match status" value="1"/>
</dbReference>
<comment type="similarity">
    <text evidence="1">Belongs to the bacterial solute-binding protein 1 family. WtpA subfamily.</text>
</comment>
<dbReference type="GO" id="GO:0030973">
    <property type="term" value="F:molybdate ion binding"/>
    <property type="evidence" value="ECO:0007669"/>
    <property type="project" value="TreeGrafter"/>
</dbReference>
<comment type="caution">
    <text evidence="2">The sequence shown here is derived from an EMBL/GenBank/DDBJ whole genome shotgun (WGS) entry which is preliminary data.</text>
</comment>
<organism evidence="2 3">
    <name type="scientific">Candidatus Marsarchaeota G1 archaeon OSP_D</name>
    <dbReference type="NCBI Taxonomy" id="1978155"/>
    <lineage>
        <taxon>Archaea</taxon>
        <taxon>Candidatus Marsarchaeota</taxon>
        <taxon>Candidatus Marsarchaeota group 1</taxon>
    </lineage>
</organism>
<dbReference type="AlphaFoldDB" id="A0A2R6A8Z9"/>
<dbReference type="SUPFAM" id="SSF53850">
    <property type="entry name" value="Periplasmic binding protein-like II"/>
    <property type="match status" value="1"/>
</dbReference>
<evidence type="ECO:0000256" key="1">
    <source>
        <dbReference type="ARBA" id="ARBA00009438"/>
    </source>
</evidence>
<dbReference type="PANTHER" id="PTHR30632:SF16">
    <property type="entry name" value="MOLYBDATE_TUNGSTATE-BINDING PROTEIN WTPA"/>
    <property type="match status" value="1"/>
</dbReference>
<dbReference type="EMBL" id="NEXC01000051">
    <property type="protein sequence ID" value="PSN82798.1"/>
    <property type="molecule type" value="Genomic_DNA"/>
</dbReference>
<dbReference type="Gene3D" id="3.40.190.10">
    <property type="entry name" value="Periplasmic binding protein-like II"/>
    <property type="match status" value="2"/>
</dbReference>